<name>A0A1M5YGG8_9BURK</name>
<evidence type="ECO:0000313" key="2">
    <source>
        <dbReference type="EMBL" id="SHI11137.1"/>
    </source>
</evidence>
<organism evidence="2 3">
    <name type="scientific">Pollutimonas bauzanensis</name>
    <dbReference type="NCBI Taxonomy" id="658167"/>
    <lineage>
        <taxon>Bacteria</taxon>
        <taxon>Pseudomonadati</taxon>
        <taxon>Pseudomonadota</taxon>
        <taxon>Betaproteobacteria</taxon>
        <taxon>Burkholderiales</taxon>
        <taxon>Alcaligenaceae</taxon>
        <taxon>Pollutimonas</taxon>
    </lineage>
</organism>
<dbReference type="PROSITE" id="PS51208">
    <property type="entry name" value="AUTOTRANSPORTER"/>
    <property type="match status" value="1"/>
</dbReference>
<dbReference type="Proteomes" id="UP000184226">
    <property type="component" value="Unassembled WGS sequence"/>
</dbReference>
<dbReference type="EMBL" id="FQXE01000009">
    <property type="protein sequence ID" value="SHI11137.1"/>
    <property type="molecule type" value="Genomic_DNA"/>
</dbReference>
<feature type="domain" description="Autotransporter" evidence="1">
    <location>
        <begin position="1214"/>
        <end position="1495"/>
    </location>
</feature>
<dbReference type="InterPro" id="IPR036709">
    <property type="entry name" value="Autotransporte_beta_dom_sf"/>
</dbReference>
<dbReference type="InterPro" id="IPR012332">
    <property type="entry name" value="Autotransporter_pectin_lyase_C"/>
</dbReference>
<reference evidence="2 3" key="1">
    <citation type="submission" date="2016-11" db="EMBL/GenBank/DDBJ databases">
        <authorList>
            <person name="Jaros S."/>
            <person name="Januszkiewicz K."/>
            <person name="Wedrychowicz H."/>
        </authorList>
    </citation>
    <scope>NUCLEOTIDE SEQUENCE [LARGE SCALE GENOMIC DNA]</scope>
    <source>
        <strain evidence="2 3">CGMCC 1.10190</strain>
    </source>
</reference>
<dbReference type="SUPFAM" id="SSF103515">
    <property type="entry name" value="Autotransporter"/>
    <property type="match status" value="1"/>
</dbReference>
<dbReference type="Pfam" id="PF03797">
    <property type="entry name" value="Autotransporter"/>
    <property type="match status" value="1"/>
</dbReference>
<dbReference type="Gene3D" id="2.40.128.130">
    <property type="entry name" value="Autotransporter beta-domain"/>
    <property type="match status" value="1"/>
</dbReference>
<dbReference type="InterPro" id="IPR005546">
    <property type="entry name" value="Autotransporte_beta"/>
</dbReference>
<dbReference type="OrthoDB" id="5760545at2"/>
<dbReference type="Gene3D" id="2.160.20.20">
    <property type="match status" value="2"/>
</dbReference>
<dbReference type="SMART" id="SM00869">
    <property type="entry name" value="Autotransporter"/>
    <property type="match status" value="1"/>
</dbReference>
<keyword evidence="3" id="KW-1185">Reference proteome</keyword>
<evidence type="ECO:0000259" key="1">
    <source>
        <dbReference type="PROSITE" id="PS51208"/>
    </source>
</evidence>
<dbReference type="STRING" id="658167.SAMN04488135_10970"/>
<accession>A0A1M5YGG8</accession>
<gene>
    <name evidence="2" type="ORF">SAMN04488135_10970</name>
</gene>
<protein>
    <submittedName>
        <fullName evidence="2">Autotransporter beta-domain-containing protein</fullName>
    </submittedName>
</protein>
<evidence type="ECO:0000313" key="3">
    <source>
        <dbReference type="Proteomes" id="UP000184226"/>
    </source>
</evidence>
<proteinExistence type="predicted"/>
<sequence>MAKDGMMSKQAAGPGGRAFRVATLTAALLGIYGTVQAQTALVLDDGQAHTIPSPALPDQSPYSYIGVTNGSSLSVTGVGVEGGVGADTGGRLEIDGGSIEASGEGVWAVHAGTGAIITLDGTSVGNTNTEAAAAGKLGGGVFAAGQDARVEIINNPSISVAGSGTSTTYMTMAVKAQNGGYISLDGGTVSATGSTLTRGLYAQFGSSLAGSTIDASNARISTTGTRSHAVHADGGTDPDQPKATINVIGGEISTGGNESWGLFSQGGGIIHSSAAITTAGQAGFGAFVDGAGFIDIDGGSITTTGGPLTGNVGSFGVLSKNAGALVNVAAIPVTTMGNYAEGLRAELGGEIRATNSVINTGGAAAHGAAAYTGSFIDLTGGSVTANGNAYGLYASGAGSTIATDGTAVATRAGKYGAYAADGGQIRLTGGSVGNTNLSAGSQGIAASGAGSSIEASGAAISAMGEYTGPGELSNAVAASNKAVISLAGGAVLSLSNQYGRGLLASTSSKIDANGVAISTVGVMSNAVHAFSAQQTGDRPADTPEITLAGGSVRTSAADAYGLSAQNNGALIKASSLTIATEGANAYGVSAYNGANVELENASIGTNGPGAYGISVNAMSAAQTPGGVPVANYASSVRMNGGSITSAGPNATAVYLRNDSTVELNGVGVAASGPVLASDFTKAGQTQTITVGAGSNLASSSDTLLRVDRDTAGSDGRVALSLSAGSFASGNIMNYLNGELDNHDEAKTVLSLAGAHWAGIIVEKDTRVVEEGQTQHYSDALIESSVTGTQNSSIVFDNGANVGGSVASGTNSTVQFNGNTTISQNVLGQQGSSLVFGGPTDIGQSVTGVGSNMVFGGSQTHIHQGFAASASTAAFSGATTIGQSVTGASNSSISFTGPSTNIAGSVDATQGTAIAFGGGNTTIAGGVSGSNSSLVFNGASTRIQGAVQLSEGATLLGGTVDTPIAIAGDAVVSSGAVLGGNLFVGGALSGSGGFLSPGNSVGTQSYGTGAEVEATYLAEVNSAGGSDRIIIRTGDIDLSAINLIVAQEKVGGVANGGYLLDHDYTILQTELGNVQNTFQSAALDGSLADTLVRLDPVKYNPQDVKISLSVDPGKVAAGRLGLSRNQNAVLDGALSVAGRNTTVDAALLMPAAQRNDALNQLSGEAHASTQSALHSSAGLLVSTVSSRMRGNAGAGMMAGAPIAQASGPVPAGAMPASAAYPLWADVVGNWNTLDGGEAAKARSHTAGIYVGGDAAVGQGWRVGGALGFTDGRIKVDDRGSRSDVRSYTAAVYGGNSWAAGNGRLNFLAGAGYTRHDIDSRRNVNVGGSQTIKADYHADTLQLFTELGYAIPVGQASAVEPYLGVAWFSQRNGGFDETGGAAALKGRGQTDDITTSTLGLRGKTTVEVGRHEARLSAGLGWRHAMGDVSAARRMSFIQGNGAAFTVAGAPVAKNSAVLDLGAEMNVGKNKAMGVAYSGQFGKDSSGSAGSLYLKIRF</sequence>